<dbReference type="AlphaFoldDB" id="A0A3A9JX06"/>
<organism evidence="6 7">
    <name type="scientific">Salipaludibacillus neizhouensis</name>
    <dbReference type="NCBI Taxonomy" id="885475"/>
    <lineage>
        <taxon>Bacteria</taxon>
        <taxon>Bacillati</taxon>
        <taxon>Bacillota</taxon>
        <taxon>Bacilli</taxon>
        <taxon>Bacillales</taxon>
        <taxon>Bacillaceae</taxon>
    </lineage>
</organism>
<protein>
    <recommendedName>
        <fullName evidence="8">ABC transporter substrate-binding protein</fullName>
    </recommendedName>
</protein>
<dbReference type="InterPro" id="IPR006059">
    <property type="entry name" value="SBP"/>
</dbReference>
<sequence length="463" mass="51510">MKKILFLPMILLLVLLFAACSGSDNEVNSGNDDQNNDQNNDQEQNNDEEQNNEQSADVPDRDFAAEGLPEYNQAIGDLEETTLEVWMAADYIDEAPVQDAIAEFMEVYPNINVETAGHTWGDMQDQVRLAVNGGAPPDLAHFHAFSMGNQGLAEPVDDLWEEWGAEEEFLPGAVDNVTWEGTKYGVPIDINTTFYLYNTEMFEEKNLSPPTTLEEFTEVSIEVADLDQGRYGFVPAASTWGLHGWMVSEGAEILTEEDGEWSTNFTDEKVLDVVKTYTDIATEHKVGPLPPAQARQSDHPVAMFGNERAAAIISGPFDISRIENEFPEMFDKVGTALLPGSGKGSVAGGGSMFVPKDSENREASFELMKWIISDKYAIRMADEMGRHPVKAHMYENELYADPLLEPFIETLQHAEQYYLEAFPEANSAYSDAFRNVFDGADIEEAFTEAQEKAEEALARSSNE</sequence>
<dbReference type="PANTHER" id="PTHR30061">
    <property type="entry name" value="MALTOSE-BINDING PERIPLASMIC PROTEIN"/>
    <property type="match status" value="1"/>
</dbReference>
<proteinExistence type="inferred from homology"/>
<evidence type="ECO:0008006" key="8">
    <source>
        <dbReference type="Google" id="ProtNLM"/>
    </source>
</evidence>
<evidence type="ECO:0000256" key="2">
    <source>
        <dbReference type="ARBA" id="ARBA00022448"/>
    </source>
</evidence>
<keyword evidence="3 5" id="KW-0732">Signal</keyword>
<keyword evidence="2" id="KW-0813">Transport</keyword>
<feature type="signal peptide" evidence="5">
    <location>
        <begin position="1"/>
        <end position="18"/>
    </location>
</feature>
<dbReference type="RefSeq" id="WP_110937095.1">
    <property type="nucleotide sequence ID" value="NZ_KZ614146.1"/>
</dbReference>
<keyword evidence="7" id="KW-1185">Reference proteome</keyword>
<evidence type="ECO:0000313" key="7">
    <source>
        <dbReference type="Proteomes" id="UP000281498"/>
    </source>
</evidence>
<reference evidence="6 7" key="1">
    <citation type="submission" date="2017-10" db="EMBL/GenBank/DDBJ databases">
        <title>Bacillus sp. nov., a halophilic bacterium isolated from a Keqin Lake.</title>
        <authorList>
            <person name="Wang H."/>
        </authorList>
    </citation>
    <scope>NUCLEOTIDE SEQUENCE [LARGE SCALE GENOMIC DNA]</scope>
    <source>
        <strain evidence="6 7">KCTC 13187</strain>
    </source>
</reference>
<gene>
    <name evidence="6" type="ORF">CR203_23020</name>
</gene>
<dbReference type="CDD" id="cd13585">
    <property type="entry name" value="PBP2_TMBP_like"/>
    <property type="match status" value="1"/>
</dbReference>
<dbReference type="PROSITE" id="PS51257">
    <property type="entry name" value="PROKAR_LIPOPROTEIN"/>
    <property type="match status" value="1"/>
</dbReference>
<evidence type="ECO:0000256" key="4">
    <source>
        <dbReference type="SAM" id="MobiDB-lite"/>
    </source>
</evidence>
<dbReference type="GO" id="GO:0015768">
    <property type="term" value="P:maltose transport"/>
    <property type="evidence" value="ECO:0007669"/>
    <property type="project" value="TreeGrafter"/>
</dbReference>
<dbReference type="GO" id="GO:1901982">
    <property type="term" value="F:maltose binding"/>
    <property type="evidence" value="ECO:0007669"/>
    <property type="project" value="TreeGrafter"/>
</dbReference>
<dbReference type="OrthoDB" id="9782846at2"/>
<dbReference type="SUPFAM" id="SSF53850">
    <property type="entry name" value="Periplasmic binding protein-like II"/>
    <property type="match status" value="1"/>
</dbReference>
<evidence type="ECO:0000256" key="1">
    <source>
        <dbReference type="ARBA" id="ARBA00008520"/>
    </source>
</evidence>
<name>A0A3A9JX06_9BACI</name>
<feature type="compositionally biased region" description="Low complexity" evidence="4">
    <location>
        <begin position="31"/>
        <end position="43"/>
    </location>
</feature>
<dbReference type="Proteomes" id="UP000281498">
    <property type="component" value="Unassembled WGS sequence"/>
</dbReference>
<evidence type="ECO:0000256" key="3">
    <source>
        <dbReference type="ARBA" id="ARBA00022729"/>
    </source>
</evidence>
<comment type="similarity">
    <text evidence="1">Belongs to the bacterial solute-binding protein 1 family.</text>
</comment>
<dbReference type="Gene3D" id="3.40.190.10">
    <property type="entry name" value="Periplasmic binding protein-like II"/>
    <property type="match status" value="1"/>
</dbReference>
<dbReference type="GO" id="GO:0055052">
    <property type="term" value="C:ATP-binding cassette (ABC) transporter complex, substrate-binding subunit-containing"/>
    <property type="evidence" value="ECO:0007669"/>
    <property type="project" value="TreeGrafter"/>
</dbReference>
<accession>A0A3A9JX06</accession>
<feature type="region of interest" description="Disordered" evidence="4">
    <location>
        <begin position="27"/>
        <end position="57"/>
    </location>
</feature>
<dbReference type="EMBL" id="PDOE01000025">
    <property type="protein sequence ID" value="RKL65007.1"/>
    <property type="molecule type" value="Genomic_DNA"/>
</dbReference>
<dbReference type="Pfam" id="PF01547">
    <property type="entry name" value="SBP_bac_1"/>
    <property type="match status" value="1"/>
</dbReference>
<dbReference type="PANTHER" id="PTHR30061:SF50">
    <property type="entry name" value="MALTOSE_MALTODEXTRIN-BINDING PERIPLASMIC PROTEIN"/>
    <property type="match status" value="1"/>
</dbReference>
<feature type="chain" id="PRO_5039431953" description="ABC transporter substrate-binding protein" evidence="5">
    <location>
        <begin position="19"/>
        <end position="463"/>
    </location>
</feature>
<dbReference type="GO" id="GO:0042956">
    <property type="term" value="P:maltodextrin transmembrane transport"/>
    <property type="evidence" value="ECO:0007669"/>
    <property type="project" value="TreeGrafter"/>
</dbReference>
<evidence type="ECO:0000256" key="5">
    <source>
        <dbReference type="SAM" id="SignalP"/>
    </source>
</evidence>
<comment type="caution">
    <text evidence="6">The sequence shown here is derived from an EMBL/GenBank/DDBJ whole genome shotgun (WGS) entry which is preliminary data.</text>
</comment>
<evidence type="ECO:0000313" key="6">
    <source>
        <dbReference type="EMBL" id="RKL65007.1"/>
    </source>
</evidence>